<reference evidence="15" key="1">
    <citation type="submission" date="2017-06" db="EMBL/GenBank/DDBJ databases">
        <authorList>
            <person name="Cremers G."/>
        </authorList>
    </citation>
    <scope>NUCLEOTIDE SEQUENCE [LARGE SCALE GENOMIC DNA]</scope>
</reference>
<dbReference type="GO" id="GO:0046872">
    <property type="term" value="F:metal ion binding"/>
    <property type="evidence" value="ECO:0007669"/>
    <property type="project" value="UniProtKB-KW"/>
</dbReference>
<dbReference type="Gene3D" id="3.30.460.10">
    <property type="entry name" value="Beta Polymerase, domain 2"/>
    <property type="match status" value="1"/>
</dbReference>
<sequence length="97" mass="11418">MRTLEEIKEILKKQKPAIRKKYGVREIGIFGSYVRGEQKKKSDVDVLVEFEKPISLLKLVNLENFLADLIDIKVDVVPKEDIRYELKERILKEVVYV</sequence>
<comment type="similarity">
    <text evidence="10">Belongs to the MntA antitoxin family.</text>
</comment>
<keyword evidence="8" id="KW-0460">Magnesium</keyword>
<dbReference type="OrthoDB" id="9287at2157"/>
<evidence type="ECO:0000256" key="11">
    <source>
        <dbReference type="ARBA" id="ARBA00047518"/>
    </source>
</evidence>
<feature type="domain" description="Polymerase nucleotidyl transferase" evidence="13">
    <location>
        <begin position="11"/>
        <end position="97"/>
    </location>
</feature>
<evidence type="ECO:0000256" key="4">
    <source>
        <dbReference type="ARBA" id="ARBA00022695"/>
    </source>
</evidence>
<keyword evidence="5" id="KW-0479">Metal-binding</keyword>
<comment type="cofactor">
    <cofactor evidence="1">
        <name>Mg(2+)</name>
        <dbReference type="ChEBI" id="CHEBI:18420"/>
    </cofactor>
</comment>
<dbReference type="PANTHER" id="PTHR33571:SF14">
    <property type="entry name" value="PROTEIN ADENYLYLTRANSFERASE MJ0435-RELATED"/>
    <property type="match status" value="1"/>
</dbReference>
<keyword evidence="15" id="KW-1185">Reference proteome</keyword>
<evidence type="ECO:0000256" key="7">
    <source>
        <dbReference type="ARBA" id="ARBA00022840"/>
    </source>
</evidence>
<dbReference type="GO" id="GO:0005524">
    <property type="term" value="F:ATP binding"/>
    <property type="evidence" value="ECO:0007669"/>
    <property type="project" value="UniProtKB-KW"/>
</dbReference>
<evidence type="ECO:0000256" key="6">
    <source>
        <dbReference type="ARBA" id="ARBA00022741"/>
    </source>
</evidence>
<evidence type="ECO:0000256" key="3">
    <source>
        <dbReference type="ARBA" id="ARBA00022679"/>
    </source>
</evidence>
<dbReference type="EC" id="2.7.7.108" evidence="9"/>
<evidence type="ECO:0000313" key="15">
    <source>
        <dbReference type="Proteomes" id="UP000218615"/>
    </source>
</evidence>
<dbReference type="RefSeq" id="WP_096207114.1">
    <property type="nucleotide sequence ID" value="NZ_FZMP01000228.1"/>
</dbReference>
<keyword evidence="3" id="KW-0808">Transferase</keyword>
<evidence type="ECO:0000256" key="2">
    <source>
        <dbReference type="ARBA" id="ARBA00022649"/>
    </source>
</evidence>
<evidence type="ECO:0000256" key="12">
    <source>
        <dbReference type="ARBA" id="ARBA00048696"/>
    </source>
</evidence>
<evidence type="ECO:0000256" key="1">
    <source>
        <dbReference type="ARBA" id="ARBA00001946"/>
    </source>
</evidence>
<dbReference type="InterPro" id="IPR052038">
    <property type="entry name" value="Type-VII_TA_antitoxin"/>
</dbReference>
<dbReference type="GO" id="GO:0070733">
    <property type="term" value="F:AMPylase activity"/>
    <property type="evidence" value="ECO:0007669"/>
    <property type="project" value="UniProtKB-EC"/>
</dbReference>
<evidence type="ECO:0000256" key="9">
    <source>
        <dbReference type="ARBA" id="ARBA00034531"/>
    </source>
</evidence>
<dbReference type="PANTHER" id="PTHR33571">
    <property type="entry name" value="SSL8005 PROTEIN"/>
    <property type="match status" value="1"/>
</dbReference>
<evidence type="ECO:0000256" key="5">
    <source>
        <dbReference type="ARBA" id="ARBA00022723"/>
    </source>
</evidence>
<name>A0A284VTH6_9EURY</name>
<evidence type="ECO:0000256" key="8">
    <source>
        <dbReference type="ARBA" id="ARBA00022842"/>
    </source>
</evidence>
<protein>
    <recommendedName>
        <fullName evidence="9">protein adenylyltransferase</fullName>
        <ecNumber evidence="9">2.7.7.108</ecNumber>
    </recommendedName>
</protein>
<keyword evidence="4" id="KW-0548">Nucleotidyltransferase</keyword>
<evidence type="ECO:0000259" key="13">
    <source>
        <dbReference type="Pfam" id="PF01909"/>
    </source>
</evidence>
<gene>
    <name evidence="14" type="ORF">MNV_790017</name>
</gene>
<dbReference type="InterPro" id="IPR002934">
    <property type="entry name" value="Polymerase_NTP_transf_dom"/>
</dbReference>
<comment type="catalytic activity">
    <reaction evidence="12">
        <text>L-tyrosyl-[protein] + ATP = O-(5'-adenylyl)-L-tyrosyl-[protein] + diphosphate</text>
        <dbReference type="Rhea" id="RHEA:54288"/>
        <dbReference type="Rhea" id="RHEA-COMP:10136"/>
        <dbReference type="Rhea" id="RHEA-COMP:13846"/>
        <dbReference type="ChEBI" id="CHEBI:30616"/>
        <dbReference type="ChEBI" id="CHEBI:33019"/>
        <dbReference type="ChEBI" id="CHEBI:46858"/>
        <dbReference type="ChEBI" id="CHEBI:83624"/>
        <dbReference type="EC" id="2.7.7.108"/>
    </reaction>
</comment>
<keyword evidence="6" id="KW-0547">Nucleotide-binding</keyword>
<keyword evidence="2" id="KW-1277">Toxin-antitoxin system</keyword>
<accession>A0A284VTH6</accession>
<comment type="catalytic activity">
    <reaction evidence="11">
        <text>O-(5'-adenylyl)-L-tyrosyl-[protein] + ATP = O-[5'-(adenylyl-(5'-&gt;3')-adenylyl)]-L-tyrosyl-[protein] + diphosphate</text>
        <dbReference type="Rhea" id="RHEA:66528"/>
        <dbReference type="Rhea" id="RHEA-COMP:13846"/>
        <dbReference type="Rhea" id="RHEA-COMP:17046"/>
        <dbReference type="ChEBI" id="CHEBI:30616"/>
        <dbReference type="ChEBI" id="CHEBI:33019"/>
        <dbReference type="ChEBI" id="CHEBI:83624"/>
        <dbReference type="ChEBI" id="CHEBI:167160"/>
    </reaction>
</comment>
<dbReference type="AlphaFoldDB" id="A0A284VTH6"/>
<dbReference type="Pfam" id="PF01909">
    <property type="entry name" value="NTP_transf_2"/>
    <property type="match status" value="1"/>
</dbReference>
<dbReference type="SUPFAM" id="SSF81301">
    <property type="entry name" value="Nucleotidyltransferase"/>
    <property type="match status" value="1"/>
</dbReference>
<organism evidence="14 15">
    <name type="scientific">Candidatus Methanoperedens nitratireducens</name>
    <dbReference type="NCBI Taxonomy" id="1392998"/>
    <lineage>
        <taxon>Archaea</taxon>
        <taxon>Methanobacteriati</taxon>
        <taxon>Methanobacteriota</taxon>
        <taxon>Stenosarchaea group</taxon>
        <taxon>Methanomicrobia</taxon>
        <taxon>Methanosarcinales</taxon>
        <taxon>ANME-2 cluster</taxon>
        <taxon>Candidatus Methanoperedentaceae</taxon>
        <taxon>Candidatus Methanoperedens</taxon>
    </lineage>
</organism>
<evidence type="ECO:0000313" key="14">
    <source>
        <dbReference type="EMBL" id="SNQ62572.1"/>
    </source>
</evidence>
<dbReference type="Proteomes" id="UP000218615">
    <property type="component" value="Unassembled WGS sequence"/>
</dbReference>
<evidence type="ECO:0000256" key="10">
    <source>
        <dbReference type="ARBA" id="ARBA00038276"/>
    </source>
</evidence>
<proteinExistence type="inferred from homology"/>
<dbReference type="InterPro" id="IPR043519">
    <property type="entry name" value="NT_sf"/>
</dbReference>
<dbReference type="CDD" id="cd05403">
    <property type="entry name" value="NT_KNTase_like"/>
    <property type="match status" value="1"/>
</dbReference>
<keyword evidence="7" id="KW-0067">ATP-binding</keyword>
<dbReference type="EMBL" id="FZMP01000228">
    <property type="protein sequence ID" value="SNQ62572.1"/>
    <property type="molecule type" value="Genomic_DNA"/>
</dbReference>